<dbReference type="AlphaFoldDB" id="A0A9P4GJM8"/>
<dbReference type="EMBL" id="ML976616">
    <property type="protein sequence ID" value="KAF1846429.1"/>
    <property type="molecule type" value="Genomic_DNA"/>
</dbReference>
<organism evidence="7 8">
    <name type="scientific">Cucurbitaria berberidis CBS 394.84</name>
    <dbReference type="NCBI Taxonomy" id="1168544"/>
    <lineage>
        <taxon>Eukaryota</taxon>
        <taxon>Fungi</taxon>
        <taxon>Dikarya</taxon>
        <taxon>Ascomycota</taxon>
        <taxon>Pezizomycotina</taxon>
        <taxon>Dothideomycetes</taxon>
        <taxon>Pleosporomycetidae</taxon>
        <taxon>Pleosporales</taxon>
        <taxon>Pleosporineae</taxon>
        <taxon>Cucurbitariaceae</taxon>
        <taxon>Cucurbitaria</taxon>
    </lineage>
</organism>
<dbReference type="GeneID" id="63849185"/>
<evidence type="ECO:0000256" key="3">
    <source>
        <dbReference type="ARBA" id="ARBA00022833"/>
    </source>
</evidence>
<protein>
    <recommendedName>
        <fullName evidence="6">RING-type domain-containing protein</fullName>
    </recommendedName>
</protein>
<evidence type="ECO:0000256" key="1">
    <source>
        <dbReference type="ARBA" id="ARBA00022723"/>
    </source>
</evidence>
<dbReference type="Gene3D" id="3.30.40.10">
    <property type="entry name" value="Zinc/RING finger domain, C3HC4 (zinc finger)"/>
    <property type="match status" value="1"/>
</dbReference>
<keyword evidence="3" id="KW-0862">Zinc</keyword>
<dbReference type="PROSITE" id="PS50089">
    <property type="entry name" value="ZF_RING_2"/>
    <property type="match status" value="1"/>
</dbReference>
<evidence type="ECO:0000256" key="2">
    <source>
        <dbReference type="ARBA" id="ARBA00022771"/>
    </source>
</evidence>
<feature type="domain" description="RING-type" evidence="6">
    <location>
        <begin position="379"/>
        <end position="422"/>
    </location>
</feature>
<dbReference type="InterPro" id="IPR001841">
    <property type="entry name" value="Znf_RING"/>
</dbReference>
<evidence type="ECO:0000256" key="5">
    <source>
        <dbReference type="SAM" id="MobiDB-lite"/>
    </source>
</evidence>
<feature type="compositionally biased region" description="Acidic residues" evidence="5">
    <location>
        <begin position="295"/>
        <end position="314"/>
    </location>
</feature>
<dbReference type="SUPFAM" id="SSF57850">
    <property type="entry name" value="RING/U-box"/>
    <property type="match status" value="1"/>
</dbReference>
<name>A0A9P4GJM8_9PLEO</name>
<dbReference type="PROSITE" id="PS00518">
    <property type="entry name" value="ZF_RING_1"/>
    <property type="match status" value="1"/>
</dbReference>
<dbReference type="Proteomes" id="UP000800039">
    <property type="component" value="Unassembled WGS sequence"/>
</dbReference>
<keyword evidence="1" id="KW-0479">Metal-binding</keyword>
<dbReference type="SMART" id="SM00184">
    <property type="entry name" value="RING"/>
    <property type="match status" value="1"/>
</dbReference>
<dbReference type="RefSeq" id="XP_040788992.1">
    <property type="nucleotide sequence ID" value="XM_040931933.1"/>
</dbReference>
<dbReference type="GO" id="GO:0008270">
    <property type="term" value="F:zinc ion binding"/>
    <property type="evidence" value="ECO:0007669"/>
    <property type="project" value="UniProtKB-KW"/>
</dbReference>
<comment type="caution">
    <text evidence="7">The sequence shown here is derived from an EMBL/GenBank/DDBJ whole genome shotgun (WGS) entry which is preliminary data.</text>
</comment>
<dbReference type="InterPro" id="IPR017907">
    <property type="entry name" value="Znf_RING_CS"/>
</dbReference>
<dbReference type="InterPro" id="IPR013083">
    <property type="entry name" value="Znf_RING/FYVE/PHD"/>
</dbReference>
<sequence length="431" mass="49054">MSNEESTEEPEIKIEFTNPTCIIWGVLALARLHEHLPSGEEAARLYNINGFPWAYEVHNALTNIIFAFADPDETSVWGTLYPGEGDAMLYNLKEMTNEYYQRLNNAEAIAGEFVYLYSIFWAFHHRITLELPQGIDDEYGPVGMMNAVNTTLSNSLANTMENMLEALRPLWIEDASPEAFANFEREHIDRICAAIELVIQDQAALELDGDFDVGGHVGRMFARMIHVPLRRHIEGYFHDSIQYIGMRIGYGSHTNNAGIKDEIDALVRDIARFFSYASPLLSTYWPDDVSVVRDSDEEEGDEEEGDEDEGDGDEVMFQPDPENALPEHVVNHNFEEYEEEDWYWEQYEVNTLVDVLDGPANVRVDQVSTVVPAADVSSCGICGDTKSTMRNINVCSHEFCEDCLEQQLSTYHNMRYRCAACRAEFFPKDVD</sequence>
<evidence type="ECO:0000313" key="7">
    <source>
        <dbReference type="EMBL" id="KAF1846429.1"/>
    </source>
</evidence>
<keyword evidence="2 4" id="KW-0863">Zinc-finger</keyword>
<proteinExistence type="predicted"/>
<accession>A0A9P4GJM8</accession>
<dbReference type="OrthoDB" id="3777578at2759"/>
<feature type="region of interest" description="Disordered" evidence="5">
    <location>
        <begin position="292"/>
        <end position="325"/>
    </location>
</feature>
<evidence type="ECO:0000256" key="4">
    <source>
        <dbReference type="PROSITE-ProRule" id="PRU00175"/>
    </source>
</evidence>
<evidence type="ECO:0000313" key="8">
    <source>
        <dbReference type="Proteomes" id="UP000800039"/>
    </source>
</evidence>
<gene>
    <name evidence="7" type="ORF">K460DRAFT_356106</name>
</gene>
<evidence type="ECO:0000259" key="6">
    <source>
        <dbReference type="PROSITE" id="PS50089"/>
    </source>
</evidence>
<keyword evidence="8" id="KW-1185">Reference proteome</keyword>
<reference evidence="7" key="1">
    <citation type="submission" date="2020-01" db="EMBL/GenBank/DDBJ databases">
        <authorList>
            <consortium name="DOE Joint Genome Institute"/>
            <person name="Haridas S."/>
            <person name="Albert R."/>
            <person name="Binder M."/>
            <person name="Bloem J."/>
            <person name="Labutti K."/>
            <person name="Salamov A."/>
            <person name="Andreopoulos B."/>
            <person name="Baker S.E."/>
            <person name="Barry K."/>
            <person name="Bills G."/>
            <person name="Bluhm B.H."/>
            <person name="Cannon C."/>
            <person name="Castanera R."/>
            <person name="Culley D.E."/>
            <person name="Daum C."/>
            <person name="Ezra D."/>
            <person name="Gonzalez J.B."/>
            <person name="Henrissat B."/>
            <person name="Kuo A."/>
            <person name="Liang C."/>
            <person name="Lipzen A."/>
            <person name="Lutzoni F."/>
            <person name="Magnuson J."/>
            <person name="Mondo S."/>
            <person name="Nolan M."/>
            <person name="Ohm R."/>
            <person name="Pangilinan J."/>
            <person name="Park H.-J."/>
            <person name="Ramirez L."/>
            <person name="Alfaro M."/>
            <person name="Sun H."/>
            <person name="Tritt A."/>
            <person name="Yoshinaga Y."/>
            <person name="Zwiers L.-H."/>
            <person name="Turgeon B.G."/>
            <person name="Goodwin S.B."/>
            <person name="Spatafora J.W."/>
            <person name="Crous P.W."/>
            <person name="Grigoriev I.V."/>
        </authorList>
    </citation>
    <scope>NUCLEOTIDE SEQUENCE</scope>
    <source>
        <strain evidence="7">CBS 394.84</strain>
    </source>
</reference>